<name>A0A9P9IX61_9PLEO</name>
<organism evidence="3 4">
    <name type="scientific">Dendryphion nanum</name>
    <dbReference type="NCBI Taxonomy" id="256645"/>
    <lineage>
        <taxon>Eukaryota</taxon>
        <taxon>Fungi</taxon>
        <taxon>Dikarya</taxon>
        <taxon>Ascomycota</taxon>
        <taxon>Pezizomycotina</taxon>
        <taxon>Dothideomycetes</taxon>
        <taxon>Pleosporomycetidae</taxon>
        <taxon>Pleosporales</taxon>
        <taxon>Torulaceae</taxon>
        <taxon>Dendryphion</taxon>
    </lineage>
</organism>
<evidence type="ECO:0000313" key="4">
    <source>
        <dbReference type="Proteomes" id="UP000700596"/>
    </source>
</evidence>
<accession>A0A9P9IX61</accession>
<evidence type="ECO:0000313" key="3">
    <source>
        <dbReference type="EMBL" id="KAH7135526.1"/>
    </source>
</evidence>
<feature type="transmembrane region" description="Helical" evidence="2">
    <location>
        <begin position="55"/>
        <end position="77"/>
    </location>
</feature>
<protein>
    <submittedName>
        <fullName evidence="3">Uncharacterized protein</fullName>
    </submittedName>
</protein>
<dbReference type="EMBL" id="JAGMWT010000002">
    <property type="protein sequence ID" value="KAH7135526.1"/>
    <property type="molecule type" value="Genomic_DNA"/>
</dbReference>
<feature type="region of interest" description="Disordered" evidence="1">
    <location>
        <begin position="258"/>
        <end position="280"/>
    </location>
</feature>
<comment type="caution">
    <text evidence="3">The sequence shown here is derived from an EMBL/GenBank/DDBJ whole genome shotgun (WGS) entry which is preliminary data.</text>
</comment>
<feature type="compositionally biased region" description="Basic and acidic residues" evidence="1">
    <location>
        <begin position="269"/>
        <end position="280"/>
    </location>
</feature>
<keyword evidence="2" id="KW-1133">Transmembrane helix</keyword>
<sequence length="317" mass="36203">MTKKLRGSPSNGECRRGSWYWSLRLTPTSDRKWFSFPLSPRSHEWTLVMPRYFELQLFVLVVNVAALFATMPALLVLSGHNRIGVGVRAGAGRKRFHLPLLPWFSVYADDACCRKTSPNIQEEAIRTRILARTHTPTSSIRFPPRRAQTLPFFHSFHVFLCMLTTPAAKRQARTYEKKRQGQESWLARIHRYRPSDFLFVFLDLCASETQPLCRGLGDRWRIPVQETAEGSADRRSVGRSWIHMLSCVVPWMQRRESFFPGSPEPTSKPTDHSHTQYFGGDKRGAGGVTEYINLGKLEKDTYGMGTDHGEEITKVGG</sequence>
<evidence type="ECO:0000256" key="2">
    <source>
        <dbReference type="SAM" id="Phobius"/>
    </source>
</evidence>
<evidence type="ECO:0000256" key="1">
    <source>
        <dbReference type="SAM" id="MobiDB-lite"/>
    </source>
</evidence>
<keyword evidence="2" id="KW-0812">Transmembrane</keyword>
<dbReference type="Proteomes" id="UP000700596">
    <property type="component" value="Unassembled WGS sequence"/>
</dbReference>
<reference evidence="3" key="1">
    <citation type="journal article" date="2021" name="Nat. Commun.">
        <title>Genetic determinants of endophytism in the Arabidopsis root mycobiome.</title>
        <authorList>
            <person name="Mesny F."/>
            <person name="Miyauchi S."/>
            <person name="Thiergart T."/>
            <person name="Pickel B."/>
            <person name="Atanasova L."/>
            <person name="Karlsson M."/>
            <person name="Huettel B."/>
            <person name="Barry K.W."/>
            <person name="Haridas S."/>
            <person name="Chen C."/>
            <person name="Bauer D."/>
            <person name="Andreopoulos W."/>
            <person name="Pangilinan J."/>
            <person name="LaButti K."/>
            <person name="Riley R."/>
            <person name="Lipzen A."/>
            <person name="Clum A."/>
            <person name="Drula E."/>
            <person name="Henrissat B."/>
            <person name="Kohler A."/>
            <person name="Grigoriev I.V."/>
            <person name="Martin F.M."/>
            <person name="Hacquard S."/>
        </authorList>
    </citation>
    <scope>NUCLEOTIDE SEQUENCE</scope>
    <source>
        <strain evidence="3">MPI-CAGE-CH-0243</strain>
    </source>
</reference>
<gene>
    <name evidence="3" type="ORF">B0J11DRAFT_161710</name>
</gene>
<proteinExistence type="predicted"/>
<dbReference type="AlphaFoldDB" id="A0A9P9IX61"/>
<keyword evidence="4" id="KW-1185">Reference proteome</keyword>
<keyword evidence="2" id="KW-0472">Membrane</keyword>